<comment type="caution">
    <text evidence="2">The sequence shown here is derived from an EMBL/GenBank/DDBJ whole genome shotgun (WGS) entry which is preliminary data.</text>
</comment>
<dbReference type="AlphaFoldDB" id="A0A179SH42"/>
<protein>
    <submittedName>
        <fullName evidence="2">Uncharacterized protein</fullName>
    </submittedName>
</protein>
<dbReference type="EMBL" id="JAEHTE010000026">
    <property type="protein sequence ID" value="MBI6886058.1"/>
    <property type="molecule type" value="Genomic_DNA"/>
</dbReference>
<reference evidence="2" key="1">
    <citation type="submission" date="2020-12" db="EMBL/GenBank/DDBJ databases">
        <title>Enhanced detection system for hospital associated transmission using whole genome sequencing surveillance.</title>
        <authorList>
            <person name="Harrison L.H."/>
            <person name="Van Tyne D."/>
            <person name="Marsh J.W."/>
            <person name="Griffith M.P."/>
            <person name="Snyder D.J."/>
            <person name="Cooper V.S."/>
            <person name="Mustapha M."/>
        </authorList>
    </citation>
    <scope>NUCLEOTIDE SEQUENCE</scope>
    <source>
        <strain evidence="2">PSB00042</strain>
    </source>
</reference>
<feature type="region of interest" description="Disordered" evidence="1">
    <location>
        <begin position="119"/>
        <end position="141"/>
    </location>
</feature>
<feature type="compositionally biased region" description="Basic and acidic residues" evidence="1">
    <location>
        <begin position="123"/>
        <end position="135"/>
    </location>
</feature>
<sequence>MTEYSNWKEITATPEAHLEFLRVIDGKLEEGLGGRNLYEKLSKEITVEGKAFSQAFHLNKLEASSNGWDTDETPDPVKLEIVELTSRIKEADPGYDLAHFMVGYEYMISEMKERGVEVNAGLDHSDPVPKNRSGSDYEPGM</sequence>
<name>A0A179SH42_PSEPU</name>
<gene>
    <name evidence="2" type="ORF">JEU22_19315</name>
</gene>
<proteinExistence type="predicted"/>
<dbReference type="Proteomes" id="UP000637061">
    <property type="component" value="Unassembled WGS sequence"/>
</dbReference>
<dbReference type="RefSeq" id="WP_014592441.1">
    <property type="nucleotide sequence ID" value="NZ_CP063454.1"/>
</dbReference>
<evidence type="ECO:0000313" key="2">
    <source>
        <dbReference type="EMBL" id="MBI6886058.1"/>
    </source>
</evidence>
<evidence type="ECO:0000313" key="3">
    <source>
        <dbReference type="Proteomes" id="UP000637061"/>
    </source>
</evidence>
<organism evidence="2 3">
    <name type="scientific">Pseudomonas putida</name>
    <name type="common">Arthrobacter siderocapsulatus</name>
    <dbReference type="NCBI Taxonomy" id="303"/>
    <lineage>
        <taxon>Bacteria</taxon>
        <taxon>Pseudomonadati</taxon>
        <taxon>Pseudomonadota</taxon>
        <taxon>Gammaproteobacteria</taxon>
        <taxon>Pseudomonadales</taxon>
        <taxon>Pseudomonadaceae</taxon>
        <taxon>Pseudomonas</taxon>
    </lineage>
</organism>
<accession>A0A179SH42</accession>
<evidence type="ECO:0000256" key="1">
    <source>
        <dbReference type="SAM" id="MobiDB-lite"/>
    </source>
</evidence>